<feature type="transmembrane region" description="Helical" evidence="2">
    <location>
        <begin position="106"/>
        <end position="130"/>
    </location>
</feature>
<reference evidence="3 4" key="1">
    <citation type="submission" date="2020-06" db="EMBL/GenBank/DDBJ databases">
        <authorList>
            <person name="Li R."/>
            <person name="Bekaert M."/>
        </authorList>
    </citation>
    <scope>NUCLEOTIDE SEQUENCE [LARGE SCALE GENOMIC DNA]</scope>
    <source>
        <strain evidence="4">wild</strain>
    </source>
</reference>
<organism evidence="3 4">
    <name type="scientific">Mytilus coruscus</name>
    <name type="common">Sea mussel</name>
    <dbReference type="NCBI Taxonomy" id="42192"/>
    <lineage>
        <taxon>Eukaryota</taxon>
        <taxon>Metazoa</taxon>
        <taxon>Spiralia</taxon>
        <taxon>Lophotrochozoa</taxon>
        <taxon>Mollusca</taxon>
        <taxon>Bivalvia</taxon>
        <taxon>Autobranchia</taxon>
        <taxon>Pteriomorphia</taxon>
        <taxon>Mytilida</taxon>
        <taxon>Mytiloidea</taxon>
        <taxon>Mytilidae</taxon>
        <taxon>Mytilinae</taxon>
        <taxon>Mytilus</taxon>
    </lineage>
</organism>
<feature type="region of interest" description="Disordered" evidence="1">
    <location>
        <begin position="260"/>
        <end position="284"/>
    </location>
</feature>
<accession>A0A6J8F1L7</accession>
<keyword evidence="4" id="KW-1185">Reference proteome</keyword>
<dbReference type="Proteomes" id="UP000507470">
    <property type="component" value="Unassembled WGS sequence"/>
</dbReference>
<keyword evidence="2" id="KW-0472">Membrane</keyword>
<dbReference type="EMBL" id="CACVKT020010480">
    <property type="protein sequence ID" value="CAC5426849.1"/>
    <property type="molecule type" value="Genomic_DNA"/>
</dbReference>
<feature type="transmembrane region" description="Helical" evidence="2">
    <location>
        <begin position="6"/>
        <end position="26"/>
    </location>
</feature>
<name>A0A6J8F1L7_MYTCO</name>
<gene>
    <name evidence="3" type="ORF">MCOR_58517</name>
</gene>
<protein>
    <recommendedName>
        <fullName evidence="5">Cysteine and tyrosine-rich protein 1</fullName>
    </recommendedName>
</protein>
<evidence type="ECO:0000256" key="1">
    <source>
        <dbReference type="SAM" id="MobiDB-lite"/>
    </source>
</evidence>
<evidence type="ECO:0000313" key="4">
    <source>
        <dbReference type="Proteomes" id="UP000507470"/>
    </source>
</evidence>
<dbReference type="AlphaFoldDB" id="A0A6J8F1L7"/>
<keyword evidence="2" id="KW-1133">Transmembrane helix</keyword>
<sequence length="284" mass="30383">MSTSTLLSAFLSFINSFLSVAFLYVLSGIQGVSQPYGFHDNNGFVPPPAFKQTAMPGQHPRFTSASYCSYYSYGHSGHKYCIDGCCSSYTSDPCCYYGYIYSGLTLSVGAIVGIVIGVIVAISSVVTIAVCLCCACARSRPAAHGQIITQAQPNISYVATSNQTGMQAGFSQPYGVHDNSGFVPPPAYNQTAMPGQHPIHVLHLSTCTTLENTSTSSDTQFPASQDLFSSAQEGLDGSCDLFSDLSVAGNSECDKKRKFQISDESDSHSVSLLSGKRPRNFRNK</sequence>
<evidence type="ECO:0000313" key="3">
    <source>
        <dbReference type="EMBL" id="CAC5426849.1"/>
    </source>
</evidence>
<proteinExistence type="predicted"/>
<evidence type="ECO:0000256" key="2">
    <source>
        <dbReference type="SAM" id="Phobius"/>
    </source>
</evidence>
<evidence type="ECO:0008006" key="5">
    <source>
        <dbReference type="Google" id="ProtNLM"/>
    </source>
</evidence>
<keyword evidence="2" id="KW-0812">Transmembrane</keyword>